<feature type="domain" description="RPA-interacting protein C-terminal" evidence="5">
    <location>
        <begin position="130"/>
        <end position="209"/>
    </location>
</feature>
<evidence type="ECO:0000313" key="7">
    <source>
        <dbReference type="Proteomes" id="UP001187531"/>
    </source>
</evidence>
<reference evidence="6" key="1">
    <citation type="submission" date="2023-07" db="EMBL/GenBank/DDBJ databases">
        <title>Chromosome-level genome assembly of Artemia franciscana.</title>
        <authorList>
            <person name="Jo E."/>
        </authorList>
    </citation>
    <scope>NUCLEOTIDE SEQUENCE</scope>
    <source>
        <tissue evidence="6">Whole body</tissue>
    </source>
</reference>
<name>A0AA88IL44_ARTSF</name>
<dbReference type="GO" id="GO:0006606">
    <property type="term" value="P:protein import into nucleus"/>
    <property type="evidence" value="ECO:0007669"/>
    <property type="project" value="TreeGrafter"/>
</dbReference>
<dbReference type="PANTHER" id="PTHR31742">
    <property type="entry name" value="RPA-INTERACTING PROTEIN RPAIN"/>
    <property type="match status" value="1"/>
</dbReference>
<feature type="coiled-coil region" evidence="4">
    <location>
        <begin position="85"/>
        <end position="127"/>
    </location>
</feature>
<evidence type="ECO:0000313" key="6">
    <source>
        <dbReference type="EMBL" id="KAK2725776.1"/>
    </source>
</evidence>
<comment type="caution">
    <text evidence="6">The sequence shown here is derived from an EMBL/GenBank/DDBJ whole genome shotgun (WGS) entry which is preliminary data.</text>
</comment>
<dbReference type="GO" id="GO:0005634">
    <property type="term" value="C:nucleus"/>
    <property type="evidence" value="ECO:0007669"/>
    <property type="project" value="TreeGrafter"/>
</dbReference>
<keyword evidence="3" id="KW-0862">Zinc</keyword>
<evidence type="ECO:0000256" key="3">
    <source>
        <dbReference type="ARBA" id="ARBA00022833"/>
    </source>
</evidence>
<keyword evidence="4" id="KW-0175">Coiled coil</keyword>
<keyword evidence="2" id="KW-0863">Zinc-finger</keyword>
<dbReference type="EMBL" id="JAVRJZ010000002">
    <property type="protein sequence ID" value="KAK2725776.1"/>
    <property type="molecule type" value="Genomic_DNA"/>
</dbReference>
<evidence type="ECO:0000259" key="5">
    <source>
        <dbReference type="Pfam" id="PF14768"/>
    </source>
</evidence>
<dbReference type="Proteomes" id="UP001187531">
    <property type="component" value="Unassembled WGS sequence"/>
</dbReference>
<keyword evidence="1" id="KW-0479">Metal-binding</keyword>
<dbReference type="InterPro" id="IPR028156">
    <property type="entry name" value="RIP"/>
</dbReference>
<evidence type="ECO:0000256" key="1">
    <source>
        <dbReference type="ARBA" id="ARBA00022723"/>
    </source>
</evidence>
<gene>
    <name evidence="6" type="ORF">QYM36_000309</name>
</gene>
<proteinExistence type="predicted"/>
<evidence type="ECO:0000256" key="2">
    <source>
        <dbReference type="ARBA" id="ARBA00022771"/>
    </source>
</evidence>
<evidence type="ECO:0000256" key="4">
    <source>
        <dbReference type="SAM" id="Coils"/>
    </source>
</evidence>
<protein>
    <recommendedName>
        <fullName evidence="5">RPA-interacting protein C-terminal domain-containing protein</fullName>
    </recommendedName>
</protein>
<sequence>MDRRAKLYKKGSRDFGSWKEHVRERCFTRIKSSREALMELKRSPGGHSLAEKIISQEWSDYMENRNSRLQPKTLFSKQQIGENDILEMEQIMKEIQQELKDEESRLLKEIDDELLIEEQNLNHLLSNEVVCPVCQIHTLSISINLIMCHCGINISLQNPTTHELLQASIDSAVGRHAAICDKSLEFIYMKTDNSSEIYAVCRICDAMEILLSNAL</sequence>
<dbReference type="InterPro" id="IPR028159">
    <property type="entry name" value="RPA_interact_C_dom"/>
</dbReference>
<organism evidence="6 7">
    <name type="scientific">Artemia franciscana</name>
    <name type="common">Brine shrimp</name>
    <name type="synonym">Artemia sanfranciscana</name>
    <dbReference type="NCBI Taxonomy" id="6661"/>
    <lineage>
        <taxon>Eukaryota</taxon>
        <taxon>Metazoa</taxon>
        <taxon>Ecdysozoa</taxon>
        <taxon>Arthropoda</taxon>
        <taxon>Crustacea</taxon>
        <taxon>Branchiopoda</taxon>
        <taxon>Anostraca</taxon>
        <taxon>Artemiidae</taxon>
        <taxon>Artemia</taxon>
    </lineage>
</organism>
<dbReference type="AlphaFoldDB" id="A0AA88IL44"/>
<keyword evidence="7" id="KW-1185">Reference proteome</keyword>
<dbReference type="GO" id="GO:0008270">
    <property type="term" value="F:zinc ion binding"/>
    <property type="evidence" value="ECO:0007669"/>
    <property type="project" value="UniProtKB-KW"/>
</dbReference>
<dbReference type="PANTHER" id="PTHR31742:SF1">
    <property type="entry name" value="RPA-INTERACTING PROTEIN"/>
    <property type="match status" value="1"/>
</dbReference>
<accession>A0AA88IL44</accession>
<dbReference type="Pfam" id="PF14768">
    <property type="entry name" value="RPA_interact_C"/>
    <property type="match status" value="1"/>
</dbReference>